<evidence type="ECO:0000256" key="2">
    <source>
        <dbReference type="SAM" id="Phobius"/>
    </source>
</evidence>
<keyword evidence="3" id="KW-0732">Signal</keyword>
<keyword evidence="2" id="KW-0472">Membrane</keyword>
<dbReference type="SUPFAM" id="SSF53300">
    <property type="entry name" value="vWA-like"/>
    <property type="match status" value="1"/>
</dbReference>
<dbReference type="PROSITE" id="PS50234">
    <property type="entry name" value="VWFA"/>
    <property type="match status" value="1"/>
</dbReference>
<dbReference type="eggNOG" id="ENOG502Z9PW">
    <property type="taxonomic scope" value="Bacteria"/>
</dbReference>
<feature type="compositionally biased region" description="Low complexity" evidence="1">
    <location>
        <begin position="867"/>
        <end position="889"/>
    </location>
</feature>
<dbReference type="AlphaFoldDB" id="M3TG02"/>
<dbReference type="OrthoDB" id="4424690at2"/>
<accession>M3TG02</accession>
<dbReference type="InterPro" id="IPR036465">
    <property type="entry name" value="vWFA_dom_sf"/>
</dbReference>
<dbReference type="STRING" id="410332.SAMN04488550_0253"/>
<dbReference type="CDD" id="cd00198">
    <property type="entry name" value="vWFA"/>
    <property type="match status" value="1"/>
</dbReference>
<feature type="compositionally biased region" description="Low complexity" evidence="1">
    <location>
        <begin position="895"/>
        <end position="904"/>
    </location>
</feature>
<evidence type="ECO:0000313" key="5">
    <source>
        <dbReference type="EMBL" id="GAC80386.1"/>
    </source>
</evidence>
<sequence>MPHLHTSTRSAVRIVVLAAAFLLAALSLVPAPAARAEDPAGTGLDTFGACVTASGSGRVLLLVDQSRSLAESDAANARGTAAKLLAKQLVSYSSSTGNAVEVAVAGFSDTYQSSLDWTRLDAGSLDSVNTAITDTTSRQDGTATDYQAALEGARGALGAQRGDCKMIAWFTDGELDFLTDDRESRINAASTEICRKGGIADQLAAAGIVNVAIGLSGATTGESPDFTLLRSIAIGGADCGTGDRSSKGQFFEAKNIDDLLFAFDRLGAPGDNRAPSERAACVKTVCDEGKHHFVLDDSVDSVSVLADAGREGLVPVLVSPDGAQTRLDPRTPKTEKVGGVTIDYSFPSARSTSIAMTGSTGPSWSGVWALVFVADTEADAQTRSSIHITGGLKPALADAASVSLHAGTTDETVTFTINGKDGKPLSNDKLPDDFQLGAELGTRDGKTIPIAKNLDKATIGKPQTVNLSGATPGQATLRLSLNVTLKAKEKGTGKVRETELSPVRADIPISIKAPAGYPTVADSISFDTIEGAGSTTATIKVTGPGCVWLKQDDTAVTASPDGTDVTVESDHSAQSGCLKLADGQTGELTVTLASSESVNGIVGGDLVVMAAPKGDGEPVAITIPFTGELSKPLNTSTFIGALIAALILGPLIPLLLLYFLKWLTARIPARALRVEQIPVRIVGGAVVRGNQPFGVSDTELVGLVPSNGNSTRSIDVGALSLRTRVGWSPFGAGQVVASIPGMAGAAGREGSSTGKTPDALLPLAIHNNWALFHDPSGPEDVATIVLLVGGDAGRPEIDRLVGEVRDYAPRNVTKLRQASPASPDPGGPSDAAPAAPNPFGPSGGGNPYGPTGGASNPFGPSSGGAPGAQNPFGPGTSTPPTNGPGNNPFGPGPNRPAGGNPFGP</sequence>
<keyword evidence="2" id="KW-1133">Transmembrane helix</keyword>
<keyword evidence="2" id="KW-0812">Transmembrane</keyword>
<evidence type="ECO:0000256" key="3">
    <source>
        <dbReference type="SAM" id="SignalP"/>
    </source>
</evidence>
<evidence type="ECO:0000256" key="1">
    <source>
        <dbReference type="SAM" id="MobiDB-lite"/>
    </source>
</evidence>
<feature type="signal peptide" evidence="3">
    <location>
        <begin position="1"/>
        <end position="36"/>
    </location>
</feature>
<reference evidence="5 6" key="1">
    <citation type="submission" date="2013-02" db="EMBL/GenBank/DDBJ databases">
        <title>Whole genome shotgun sequence of Gordonia malaquae NBRC 108250.</title>
        <authorList>
            <person name="Yoshida I."/>
            <person name="Hosoyama A."/>
            <person name="Tsuchikane K."/>
            <person name="Ando Y."/>
            <person name="Baba S."/>
            <person name="Ohji S."/>
            <person name="Hamada M."/>
            <person name="Tamura T."/>
            <person name="Yamazoe A."/>
            <person name="Yamazaki S."/>
            <person name="Fujita N."/>
        </authorList>
    </citation>
    <scope>NUCLEOTIDE SEQUENCE [LARGE SCALE GENOMIC DNA]</scope>
    <source>
        <strain evidence="5 6">NBRC 108250</strain>
    </source>
</reference>
<feature type="compositionally biased region" description="Gly residues" evidence="1">
    <location>
        <begin position="841"/>
        <end position="852"/>
    </location>
</feature>
<dbReference type="InterPro" id="IPR002035">
    <property type="entry name" value="VWF_A"/>
</dbReference>
<evidence type="ECO:0000313" key="6">
    <source>
        <dbReference type="Proteomes" id="UP000035009"/>
    </source>
</evidence>
<dbReference type="Proteomes" id="UP000035009">
    <property type="component" value="Unassembled WGS sequence"/>
</dbReference>
<feature type="chain" id="PRO_5039579897" description="VWFA domain-containing protein" evidence="3">
    <location>
        <begin position="37"/>
        <end position="904"/>
    </location>
</feature>
<dbReference type="Gene3D" id="3.40.50.410">
    <property type="entry name" value="von Willebrand factor, type A domain"/>
    <property type="match status" value="1"/>
</dbReference>
<keyword evidence="6" id="KW-1185">Reference proteome</keyword>
<dbReference type="EMBL" id="BAOP01000017">
    <property type="protein sequence ID" value="GAC80386.1"/>
    <property type="molecule type" value="Genomic_DNA"/>
</dbReference>
<name>M3TG02_GORML</name>
<protein>
    <recommendedName>
        <fullName evidence="4">VWFA domain-containing protein</fullName>
    </recommendedName>
</protein>
<proteinExistence type="predicted"/>
<feature type="transmembrane region" description="Helical" evidence="2">
    <location>
        <begin position="638"/>
        <end position="660"/>
    </location>
</feature>
<evidence type="ECO:0000259" key="4">
    <source>
        <dbReference type="PROSITE" id="PS50234"/>
    </source>
</evidence>
<dbReference type="Pfam" id="PF13519">
    <property type="entry name" value="VWA_2"/>
    <property type="match status" value="1"/>
</dbReference>
<feature type="domain" description="VWFA" evidence="4">
    <location>
        <begin position="58"/>
        <end position="266"/>
    </location>
</feature>
<gene>
    <name evidence="5" type="ORF">GM1_017_00440</name>
</gene>
<organism evidence="5 6">
    <name type="scientific">Gordonia malaquae NBRC 108250</name>
    <dbReference type="NCBI Taxonomy" id="1223542"/>
    <lineage>
        <taxon>Bacteria</taxon>
        <taxon>Bacillati</taxon>
        <taxon>Actinomycetota</taxon>
        <taxon>Actinomycetes</taxon>
        <taxon>Mycobacteriales</taxon>
        <taxon>Gordoniaceae</taxon>
        <taxon>Gordonia</taxon>
    </lineage>
</organism>
<comment type="caution">
    <text evidence="5">The sequence shown here is derived from an EMBL/GenBank/DDBJ whole genome shotgun (WGS) entry which is preliminary data.</text>
</comment>
<feature type="region of interest" description="Disordered" evidence="1">
    <location>
        <begin position="811"/>
        <end position="904"/>
    </location>
</feature>